<dbReference type="InterPro" id="IPR002328">
    <property type="entry name" value="ADH_Zn_CS"/>
</dbReference>
<comment type="caution">
    <text evidence="7">The sequence shown here is derived from an EMBL/GenBank/DDBJ whole genome shotgun (WGS) entry which is preliminary data.</text>
</comment>
<keyword evidence="8" id="KW-1185">Reference proteome</keyword>
<evidence type="ECO:0000256" key="1">
    <source>
        <dbReference type="ARBA" id="ARBA00001947"/>
    </source>
</evidence>
<evidence type="ECO:0000256" key="3">
    <source>
        <dbReference type="ARBA" id="ARBA00022723"/>
    </source>
</evidence>
<proteinExistence type="inferred from homology"/>
<dbReference type="InterPro" id="IPR036291">
    <property type="entry name" value="NAD(P)-bd_dom_sf"/>
</dbReference>
<dbReference type="SUPFAM" id="SSF50129">
    <property type="entry name" value="GroES-like"/>
    <property type="match status" value="1"/>
</dbReference>
<dbReference type="EMBL" id="JAKCXM010000069">
    <property type="protein sequence ID" value="KAJ0404085.1"/>
    <property type="molecule type" value="Genomic_DNA"/>
</dbReference>
<dbReference type="Pfam" id="PF08240">
    <property type="entry name" value="ADH_N"/>
    <property type="match status" value="1"/>
</dbReference>
<reference evidence="7" key="1">
    <citation type="submission" date="2021-12" db="EMBL/GenBank/DDBJ databases">
        <title>Prjna785345.</title>
        <authorList>
            <person name="Rujirawat T."/>
            <person name="Krajaejun T."/>
        </authorList>
    </citation>
    <scope>NUCLEOTIDE SEQUENCE</scope>
    <source>
        <strain evidence="7">Pi057C3</strain>
    </source>
</reference>
<protein>
    <recommendedName>
        <fullName evidence="6">Alcohol dehydrogenase-like N-terminal domain-containing protein</fullName>
    </recommendedName>
</protein>
<dbReference type="GO" id="GO:0016491">
    <property type="term" value="F:oxidoreductase activity"/>
    <property type="evidence" value="ECO:0007669"/>
    <property type="project" value="UniProtKB-KW"/>
</dbReference>
<accession>A0AAD5QAF4</accession>
<dbReference type="GO" id="GO:0008270">
    <property type="term" value="F:zinc ion binding"/>
    <property type="evidence" value="ECO:0007669"/>
    <property type="project" value="InterPro"/>
</dbReference>
<dbReference type="PANTHER" id="PTHR43350:SF2">
    <property type="entry name" value="GROES-LIKE ZINC-BINDING ALCOHOL DEHYDROGENASE FAMILY PROTEIN"/>
    <property type="match status" value="1"/>
</dbReference>
<evidence type="ECO:0000259" key="6">
    <source>
        <dbReference type="Pfam" id="PF08240"/>
    </source>
</evidence>
<keyword evidence="3" id="KW-0479">Metal-binding</keyword>
<dbReference type="Gene3D" id="3.40.50.720">
    <property type="entry name" value="NAD(P)-binding Rossmann-like Domain"/>
    <property type="match status" value="1"/>
</dbReference>
<evidence type="ECO:0000256" key="2">
    <source>
        <dbReference type="ARBA" id="ARBA00008072"/>
    </source>
</evidence>
<comment type="cofactor">
    <cofactor evidence="1">
        <name>Zn(2+)</name>
        <dbReference type="ChEBI" id="CHEBI:29105"/>
    </cofactor>
</comment>
<sequence>MTPTTTMMAFCLRAGCDTPVLEEEMPIPTPRAGEALIRVLRAGVCGTDLAMINQYKAGFEGPIGHEFVGIVHALGEHSTTDTHWLGQRVVGEINVPCDDVQRCCVCRAYHTRAQKKASHESRELEEARYRNHCPNRDALGIVGRAGAFAEFLTLPIANLVRVPDHVPDAHAVFAEPVAAACRIVEQRIIQPTDSVVVLGDGRLGLLVAEVLAARRVAAKISLVGKHTSKMALLDQIVDAQILYHPNVAETHHGAFDVCVECTGTPSGLVTAVALVKPVGGCVVVKSTCATKTSQLPAADLQTSGLRFVGSRCGPFGPAMELLASGRLQVGKYIEASFPLAQAHDGIARARQRGALKVQLVVASADASEARDPTDGRGE</sequence>
<evidence type="ECO:0000256" key="5">
    <source>
        <dbReference type="ARBA" id="ARBA00023002"/>
    </source>
</evidence>
<dbReference type="Proteomes" id="UP001209570">
    <property type="component" value="Unassembled WGS sequence"/>
</dbReference>
<keyword evidence="5" id="KW-0560">Oxidoreductase</keyword>
<dbReference type="PANTHER" id="PTHR43350">
    <property type="entry name" value="NAD-DEPENDENT ALCOHOL DEHYDROGENASE"/>
    <property type="match status" value="1"/>
</dbReference>
<evidence type="ECO:0000313" key="8">
    <source>
        <dbReference type="Proteomes" id="UP001209570"/>
    </source>
</evidence>
<comment type="similarity">
    <text evidence="2">Belongs to the zinc-containing alcohol dehydrogenase family.</text>
</comment>
<dbReference type="SUPFAM" id="SSF51735">
    <property type="entry name" value="NAD(P)-binding Rossmann-fold domains"/>
    <property type="match status" value="1"/>
</dbReference>
<dbReference type="PROSITE" id="PS00059">
    <property type="entry name" value="ADH_ZINC"/>
    <property type="match status" value="1"/>
</dbReference>
<dbReference type="InterPro" id="IPR011032">
    <property type="entry name" value="GroES-like_sf"/>
</dbReference>
<organism evidence="7 8">
    <name type="scientific">Pythium insidiosum</name>
    <name type="common">Pythiosis disease agent</name>
    <dbReference type="NCBI Taxonomy" id="114742"/>
    <lineage>
        <taxon>Eukaryota</taxon>
        <taxon>Sar</taxon>
        <taxon>Stramenopiles</taxon>
        <taxon>Oomycota</taxon>
        <taxon>Peronosporomycetes</taxon>
        <taxon>Pythiales</taxon>
        <taxon>Pythiaceae</taxon>
        <taxon>Pythium</taxon>
    </lineage>
</organism>
<dbReference type="AlphaFoldDB" id="A0AAD5QAF4"/>
<name>A0AAD5QAF4_PYTIN</name>
<gene>
    <name evidence="7" type="ORF">P43SY_000869</name>
</gene>
<dbReference type="Gene3D" id="3.90.180.10">
    <property type="entry name" value="Medium-chain alcohol dehydrogenases, catalytic domain"/>
    <property type="match status" value="1"/>
</dbReference>
<evidence type="ECO:0000313" key="7">
    <source>
        <dbReference type="EMBL" id="KAJ0404085.1"/>
    </source>
</evidence>
<keyword evidence="4" id="KW-0862">Zinc</keyword>
<evidence type="ECO:0000256" key="4">
    <source>
        <dbReference type="ARBA" id="ARBA00022833"/>
    </source>
</evidence>
<feature type="domain" description="Alcohol dehydrogenase-like N-terminal" evidence="6">
    <location>
        <begin position="32"/>
        <end position="164"/>
    </location>
</feature>
<dbReference type="InterPro" id="IPR013154">
    <property type="entry name" value="ADH-like_N"/>
</dbReference>